<dbReference type="Proteomes" id="UP001497382">
    <property type="component" value="Unassembled WGS sequence"/>
</dbReference>
<evidence type="ECO:0000313" key="2">
    <source>
        <dbReference type="Proteomes" id="UP001497382"/>
    </source>
</evidence>
<keyword evidence="2" id="KW-1185">Reference proteome</keyword>
<dbReference type="EMBL" id="CAXIEN010000291">
    <property type="protein sequence ID" value="CAL1291694.1"/>
    <property type="molecule type" value="Genomic_DNA"/>
</dbReference>
<name>A0AAV2B8E2_9ARAC</name>
<comment type="caution">
    <text evidence="1">The sequence shown here is derived from an EMBL/GenBank/DDBJ whole genome shotgun (WGS) entry which is preliminary data.</text>
</comment>
<gene>
    <name evidence="1" type="ORF">LARSCL_LOCUS17233</name>
</gene>
<accession>A0AAV2B8E2</accession>
<feature type="non-terminal residue" evidence="1">
    <location>
        <position position="1"/>
    </location>
</feature>
<protein>
    <submittedName>
        <fullName evidence="1">Uncharacterized protein</fullName>
    </submittedName>
</protein>
<proteinExistence type="predicted"/>
<reference evidence="1 2" key="1">
    <citation type="submission" date="2024-04" db="EMBL/GenBank/DDBJ databases">
        <authorList>
            <person name="Rising A."/>
            <person name="Reimegard J."/>
            <person name="Sonavane S."/>
            <person name="Akerstrom W."/>
            <person name="Nylinder S."/>
            <person name="Hedman E."/>
            <person name="Kallberg Y."/>
        </authorList>
    </citation>
    <scope>NUCLEOTIDE SEQUENCE [LARGE SCALE GENOMIC DNA]</scope>
</reference>
<organism evidence="1 2">
    <name type="scientific">Larinioides sclopetarius</name>
    <dbReference type="NCBI Taxonomy" id="280406"/>
    <lineage>
        <taxon>Eukaryota</taxon>
        <taxon>Metazoa</taxon>
        <taxon>Ecdysozoa</taxon>
        <taxon>Arthropoda</taxon>
        <taxon>Chelicerata</taxon>
        <taxon>Arachnida</taxon>
        <taxon>Araneae</taxon>
        <taxon>Araneomorphae</taxon>
        <taxon>Entelegynae</taxon>
        <taxon>Araneoidea</taxon>
        <taxon>Araneidae</taxon>
        <taxon>Larinioides</taxon>
    </lineage>
</organism>
<evidence type="ECO:0000313" key="1">
    <source>
        <dbReference type="EMBL" id="CAL1291694.1"/>
    </source>
</evidence>
<dbReference type="AlphaFoldDB" id="A0AAV2B8E2"/>
<sequence>CLQKLKRDIFVLIKWFRRVGWFSSELNQAEDALIRMVQGEVSSAQIWSLHC</sequence>